<evidence type="ECO:0000256" key="5">
    <source>
        <dbReference type="ARBA" id="ARBA00022989"/>
    </source>
</evidence>
<feature type="transmembrane region" description="Helical" evidence="7">
    <location>
        <begin position="273"/>
        <end position="293"/>
    </location>
</feature>
<evidence type="ECO:0000256" key="7">
    <source>
        <dbReference type="SAM" id="Phobius"/>
    </source>
</evidence>
<feature type="transmembrane region" description="Helical" evidence="7">
    <location>
        <begin position="323"/>
        <end position="346"/>
    </location>
</feature>
<evidence type="ECO:0000313" key="8">
    <source>
        <dbReference type="EMBL" id="GMS95779.1"/>
    </source>
</evidence>
<keyword evidence="9" id="KW-1185">Reference proteome</keyword>
<proteinExistence type="inferred from homology"/>
<keyword evidence="5 7" id="KW-1133">Transmembrane helix</keyword>
<keyword evidence="4 7" id="KW-0812">Transmembrane</keyword>
<dbReference type="InterPro" id="IPR007271">
    <property type="entry name" value="Nuc_sug_transpt"/>
</dbReference>
<feature type="transmembrane region" description="Helical" evidence="7">
    <location>
        <begin position="170"/>
        <end position="187"/>
    </location>
</feature>
<dbReference type="AlphaFoldDB" id="A0AAV5TNA9"/>
<evidence type="ECO:0000256" key="3">
    <source>
        <dbReference type="ARBA" id="ARBA00022597"/>
    </source>
</evidence>
<dbReference type="InterPro" id="IPR037185">
    <property type="entry name" value="EmrE-like"/>
</dbReference>
<feature type="transmembrane region" description="Helical" evidence="7">
    <location>
        <begin position="70"/>
        <end position="93"/>
    </location>
</feature>
<dbReference type="EMBL" id="BTSX01000004">
    <property type="protein sequence ID" value="GMS95779.1"/>
    <property type="molecule type" value="Genomic_DNA"/>
</dbReference>
<protein>
    <submittedName>
        <fullName evidence="8">Uncharacterized protein</fullName>
    </submittedName>
</protein>
<dbReference type="PIRSF" id="PIRSF005799">
    <property type="entry name" value="UDP-gal_transpt"/>
    <property type="match status" value="1"/>
</dbReference>
<feature type="transmembrane region" description="Helical" evidence="7">
    <location>
        <begin position="300"/>
        <end position="317"/>
    </location>
</feature>
<name>A0AAV5TNA9_9BILA</name>
<evidence type="ECO:0000256" key="6">
    <source>
        <dbReference type="ARBA" id="ARBA00023136"/>
    </source>
</evidence>
<feature type="transmembrane region" description="Helical" evidence="7">
    <location>
        <begin position="202"/>
        <end position="222"/>
    </location>
</feature>
<keyword evidence="3" id="KW-0813">Transport</keyword>
<comment type="caution">
    <text evidence="8">The sequence shown here is derived from an EMBL/GenBank/DDBJ whole genome shotgun (WGS) entry which is preliminary data.</text>
</comment>
<evidence type="ECO:0000256" key="4">
    <source>
        <dbReference type="ARBA" id="ARBA00022692"/>
    </source>
</evidence>
<dbReference type="GO" id="GO:0015165">
    <property type="term" value="F:pyrimidine nucleotide-sugar transmembrane transporter activity"/>
    <property type="evidence" value="ECO:0007669"/>
    <property type="project" value="InterPro"/>
</dbReference>
<comment type="similarity">
    <text evidence="2">Belongs to the nucleotide-sugar transporter family. SLC35A subfamily.</text>
</comment>
<dbReference type="Gene3D" id="1.10.3730.20">
    <property type="match status" value="1"/>
</dbReference>
<evidence type="ECO:0000256" key="2">
    <source>
        <dbReference type="ARBA" id="ARBA00009976"/>
    </source>
</evidence>
<evidence type="ECO:0000313" key="9">
    <source>
        <dbReference type="Proteomes" id="UP001432027"/>
    </source>
</evidence>
<dbReference type="PANTHER" id="PTHR10231">
    <property type="entry name" value="NUCLEOTIDE-SUGAR TRANSMEMBRANE TRANSPORTER"/>
    <property type="match status" value="1"/>
</dbReference>
<comment type="subcellular location">
    <subcellularLocation>
        <location evidence="1">Membrane</location>
        <topology evidence="1">Multi-pass membrane protein</topology>
    </subcellularLocation>
</comment>
<dbReference type="NCBIfam" id="TIGR00803">
    <property type="entry name" value="nst"/>
    <property type="match status" value="1"/>
</dbReference>
<organism evidence="8 9">
    <name type="scientific">Pristionchus entomophagus</name>
    <dbReference type="NCBI Taxonomy" id="358040"/>
    <lineage>
        <taxon>Eukaryota</taxon>
        <taxon>Metazoa</taxon>
        <taxon>Ecdysozoa</taxon>
        <taxon>Nematoda</taxon>
        <taxon>Chromadorea</taxon>
        <taxon>Rhabditida</taxon>
        <taxon>Rhabditina</taxon>
        <taxon>Diplogasteromorpha</taxon>
        <taxon>Diplogasteroidea</taxon>
        <taxon>Neodiplogasteridae</taxon>
        <taxon>Pristionchus</taxon>
    </lineage>
</organism>
<keyword evidence="3" id="KW-0762">Sugar transport</keyword>
<feature type="transmembrane region" description="Helical" evidence="7">
    <location>
        <begin position="234"/>
        <end position="253"/>
    </location>
</feature>
<keyword evidence="6 7" id="KW-0472">Membrane</keyword>
<evidence type="ECO:0000256" key="1">
    <source>
        <dbReference type="ARBA" id="ARBA00004141"/>
    </source>
</evidence>
<dbReference type="SUPFAM" id="SSF103481">
    <property type="entry name" value="Multidrug resistance efflux transporter EmrE"/>
    <property type="match status" value="1"/>
</dbReference>
<feature type="transmembrane region" description="Helical" evidence="7">
    <location>
        <begin position="141"/>
        <end position="163"/>
    </location>
</feature>
<reference evidence="8" key="1">
    <citation type="submission" date="2023-10" db="EMBL/GenBank/DDBJ databases">
        <title>Genome assembly of Pristionchus species.</title>
        <authorList>
            <person name="Yoshida K."/>
            <person name="Sommer R.J."/>
        </authorList>
    </citation>
    <scope>NUCLEOTIDE SEQUENCE</scope>
    <source>
        <strain evidence="8">RS0144</strain>
    </source>
</reference>
<dbReference type="GO" id="GO:0000139">
    <property type="term" value="C:Golgi membrane"/>
    <property type="evidence" value="ECO:0007669"/>
    <property type="project" value="InterPro"/>
</dbReference>
<accession>A0AAV5TNA9</accession>
<feature type="transmembrane region" description="Helical" evidence="7">
    <location>
        <begin position="38"/>
        <end position="58"/>
    </location>
</feature>
<dbReference type="Proteomes" id="UP001432027">
    <property type="component" value="Unassembled WGS sequence"/>
</dbReference>
<dbReference type="Pfam" id="PF04142">
    <property type="entry name" value="Nuc_sug_transp"/>
    <property type="match status" value="1"/>
</dbReference>
<sequence>MEKEQLLGVEVSTCCKEAEVHAKTKNVSLRRENSVDRGFRIGVLIWMCLQNAIHTLLIRYSRARKVDEMFLPSVAVFVTELIKLFICIVVEMYNEGFIKFWTSLRTHTISQPWDTLKVCVPAFLYVMQNNLFYISASNLEAATFMIFSQLKIFTTALFSIFILGRSLSGTQWAALLVLFVGVCLVQMDSSSPSNKSDGENPLIGLLCIVIACILSGFAGVYFEKILKGSVSLWMRNIQLALFAVPSSLISVYAQDGVFVMSNGLLYGFDGVVWLTTFWYGIGGLSVAVCIKYADNIAKNFATSVAIILSTIGSVFIFSFSPSFIFVSGASLAILSIFMYSSSNSFLNHIPRSLRSNLCL</sequence>
<gene>
    <name evidence="8" type="ORF">PENTCL1PPCAC_17954</name>
</gene>